<evidence type="ECO:0000256" key="8">
    <source>
        <dbReference type="ARBA" id="ARBA00023034"/>
    </source>
</evidence>
<comment type="similarity">
    <text evidence="2 11">Belongs to the glycosyltransferase 31 family.</text>
</comment>
<dbReference type="PANTHER" id="PTHR11214">
    <property type="entry name" value="BETA-1,3-N-ACETYLGLUCOSAMINYLTRANSFERASE"/>
    <property type="match status" value="1"/>
</dbReference>
<protein>
    <recommendedName>
        <fullName evidence="11">Hexosyltransferase</fullName>
        <ecNumber evidence="11">2.4.1.-</ecNumber>
    </recommendedName>
</protein>
<dbReference type="InterPro" id="IPR002659">
    <property type="entry name" value="Glyco_trans_31"/>
</dbReference>
<evidence type="ECO:0000256" key="1">
    <source>
        <dbReference type="ARBA" id="ARBA00004323"/>
    </source>
</evidence>
<keyword evidence="3 11" id="KW-0328">Glycosyltransferase</keyword>
<sequence>MFLFFICRVVMGRLRILTCRVSTATVAVILFTLTLILQPVVIIHNYSSVTRSVYKPTDIAHIDIISRNITLTYGSNFNPDLSKEHSNLWTFNNTHRIAVNSSSSTGADDLEYPLEVDMPKLVGQVLSNLTVPFHPINDPQFSMLITEYQKCNNVLLETGEPPELLVLIKSAPSNLARRDAIRLTWGNDLCWGGRRVIHLFLLGTVSSNDPLIYMLKNESDVYHDIIQQDFLDHYYNNTYKIMFGINWVVNYCPSVPIIMFVDDDYFIYPKNVIAYIEGLSRELRELLISGYVWYNAKPVRKQGRNSNKWSVDRSEYPLNIYPPYVAAGNFFLSMHLARKLNVAIHYTKYLRFDDVYIGIILKKLLYVPMHLKKVYTFHTVNLNSSDIYEMISSHGFGDPVSQFSLWDRLKCSQFCVQSFA</sequence>
<gene>
    <name evidence="12" type="ORF">EWB00_007874</name>
</gene>
<dbReference type="FunFam" id="3.90.550.50:FF:000001">
    <property type="entry name" value="Hexosyltransferase"/>
    <property type="match status" value="1"/>
</dbReference>
<keyword evidence="8 11" id="KW-0333">Golgi apparatus</keyword>
<evidence type="ECO:0000256" key="10">
    <source>
        <dbReference type="ARBA" id="ARBA00023180"/>
    </source>
</evidence>
<dbReference type="EMBL" id="SKCS01000436">
    <property type="protein sequence ID" value="TNN07210.1"/>
    <property type="molecule type" value="Genomic_DNA"/>
</dbReference>
<accession>A0A4Z2CT62</accession>
<keyword evidence="6 11" id="KW-0735">Signal-anchor</keyword>
<dbReference type="PANTHER" id="PTHR11214:SF349">
    <property type="entry name" value="BETA-1,3-GALACTOSYLTRANSFERASE BRN"/>
    <property type="match status" value="1"/>
</dbReference>
<comment type="caution">
    <text evidence="12">The sequence shown here is derived from an EMBL/GenBank/DDBJ whole genome shotgun (WGS) entry which is preliminary data.</text>
</comment>
<dbReference type="Proteomes" id="UP000311919">
    <property type="component" value="Unassembled WGS sequence"/>
</dbReference>
<evidence type="ECO:0000256" key="9">
    <source>
        <dbReference type="ARBA" id="ARBA00023136"/>
    </source>
</evidence>
<name>A0A4Z2CT62_SCHJA</name>
<evidence type="ECO:0000256" key="6">
    <source>
        <dbReference type="ARBA" id="ARBA00022968"/>
    </source>
</evidence>
<keyword evidence="13" id="KW-1185">Reference proteome</keyword>
<comment type="subcellular location">
    <subcellularLocation>
        <location evidence="1 11">Golgi apparatus membrane</location>
        <topology evidence="1 11">Single-pass type II membrane protein</topology>
    </subcellularLocation>
</comment>
<dbReference type="EC" id="2.4.1.-" evidence="11"/>
<dbReference type="Pfam" id="PF01762">
    <property type="entry name" value="Galactosyl_T"/>
    <property type="match status" value="1"/>
</dbReference>
<dbReference type="GO" id="GO:0008194">
    <property type="term" value="F:UDP-glycosyltransferase activity"/>
    <property type="evidence" value="ECO:0007669"/>
    <property type="project" value="TreeGrafter"/>
</dbReference>
<keyword evidence="5 11" id="KW-0812">Transmembrane</keyword>
<keyword evidence="7 11" id="KW-1133">Transmembrane helix</keyword>
<feature type="transmembrane region" description="Helical" evidence="11">
    <location>
        <begin position="21"/>
        <end position="42"/>
    </location>
</feature>
<dbReference type="OrthoDB" id="2139606at2759"/>
<evidence type="ECO:0000256" key="3">
    <source>
        <dbReference type="ARBA" id="ARBA00022676"/>
    </source>
</evidence>
<proteinExistence type="inferred from homology"/>
<evidence type="ECO:0000256" key="7">
    <source>
        <dbReference type="ARBA" id="ARBA00022989"/>
    </source>
</evidence>
<dbReference type="Gene3D" id="3.90.550.50">
    <property type="match status" value="1"/>
</dbReference>
<reference evidence="12 13" key="1">
    <citation type="submission" date="2019-03" db="EMBL/GenBank/DDBJ databases">
        <title>An improved genome assembly of the fluke Schistosoma japonicum.</title>
        <authorList>
            <person name="Hu W."/>
            <person name="Luo F."/>
            <person name="Yin M."/>
            <person name="Mo X."/>
            <person name="Sun C."/>
            <person name="Wu Q."/>
            <person name="Zhu B."/>
            <person name="Xiang M."/>
            <person name="Wang J."/>
            <person name="Wang Y."/>
            <person name="Zhang T."/>
            <person name="Xu B."/>
            <person name="Zheng H."/>
            <person name="Feng Z."/>
        </authorList>
    </citation>
    <scope>NUCLEOTIDE SEQUENCE [LARGE SCALE GENOMIC DNA]</scope>
    <source>
        <strain evidence="12">HuSjv2</strain>
        <tissue evidence="12">Worms</tissue>
    </source>
</reference>
<keyword evidence="4 12" id="KW-0808">Transferase</keyword>
<evidence type="ECO:0000256" key="4">
    <source>
        <dbReference type="ARBA" id="ARBA00022679"/>
    </source>
</evidence>
<evidence type="ECO:0000256" key="2">
    <source>
        <dbReference type="ARBA" id="ARBA00008661"/>
    </source>
</evidence>
<evidence type="ECO:0000256" key="11">
    <source>
        <dbReference type="RuleBase" id="RU363063"/>
    </source>
</evidence>
<dbReference type="GO" id="GO:0006493">
    <property type="term" value="P:protein O-linked glycosylation"/>
    <property type="evidence" value="ECO:0007669"/>
    <property type="project" value="TreeGrafter"/>
</dbReference>
<organism evidence="12 13">
    <name type="scientific">Schistosoma japonicum</name>
    <name type="common">Blood fluke</name>
    <dbReference type="NCBI Taxonomy" id="6182"/>
    <lineage>
        <taxon>Eukaryota</taxon>
        <taxon>Metazoa</taxon>
        <taxon>Spiralia</taxon>
        <taxon>Lophotrochozoa</taxon>
        <taxon>Platyhelminthes</taxon>
        <taxon>Trematoda</taxon>
        <taxon>Digenea</taxon>
        <taxon>Strigeidida</taxon>
        <taxon>Schistosomatoidea</taxon>
        <taxon>Schistosomatidae</taxon>
        <taxon>Schistosoma</taxon>
    </lineage>
</organism>
<evidence type="ECO:0000256" key="5">
    <source>
        <dbReference type="ARBA" id="ARBA00022692"/>
    </source>
</evidence>
<dbReference type="GO" id="GO:0000139">
    <property type="term" value="C:Golgi membrane"/>
    <property type="evidence" value="ECO:0007669"/>
    <property type="project" value="UniProtKB-SubCell"/>
</dbReference>
<dbReference type="STRING" id="6182.A0A4Z2CT62"/>
<keyword evidence="9 11" id="KW-0472">Membrane</keyword>
<keyword evidence="10" id="KW-0325">Glycoprotein</keyword>
<evidence type="ECO:0000313" key="13">
    <source>
        <dbReference type="Proteomes" id="UP000311919"/>
    </source>
</evidence>
<dbReference type="AlphaFoldDB" id="A0A4Z2CT62"/>
<evidence type="ECO:0000313" key="12">
    <source>
        <dbReference type="EMBL" id="TNN07210.1"/>
    </source>
</evidence>
<dbReference type="GO" id="GO:0016758">
    <property type="term" value="F:hexosyltransferase activity"/>
    <property type="evidence" value="ECO:0007669"/>
    <property type="project" value="InterPro"/>
</dbReference>